<comment type="caution">
    <text evidence="2">The sequence shown here is derived from an EMBL/GenBank/DDBJ whole genome shotgun (WGS) entry which is preliminary data.</text>
</comment>
<dbReference type="PIRSF" id="PIRSF033239">
    <property type="entry name" value="ExoD"/>
    <property type="match status" value="1"/>
</dbReference>
<dbReference type="PANTHER" id="PTHR41795:SF1">
    <property type="entry name" value="EXOPOLYSACCHARIDE SYNTHESIS PROTEIN"/>
    <property type="match status" value="1"/>
</dbReference>
<dbReference type="InterPro" id="IPR010331">
    <property type="entry name" value="ExoD"/>
</dbReference>
<evidence type="ECO:0000256" key="1">
    <source>
        <dbReference type="SAM" id="Phobius"/>
    </source>
</evidence>
<feature type="transmembrane region" description="Helical" evidence="1">
    <location>
        <begin position="180"/>
        <end position="200"/>
    </location>
</feature>
<dbReference type="AlphaFoldDB" id="A0A9X2LA69"/>
<keyword evidence="3" id="KW-1185">Reference proteome</keyword>
<reference evidence="2" key="1">
    <citation type="submission" date="2022-07" db="EMBL/GenBank/DDBJ databases">
        <title>Parvularcula maris sp. nov., an algicidal bacterium isolated from seawater.</title>
        <authorList>
            <person name="Li F."/>
        </authorList>
    </citation>
    <scope>NUCLEOTIDE SEQUENCE</scope>
    <source>
        <strain evidence="2">BGMRC 0090</strain>
    </source>
</reference>
<keyword evidence="1" id="KW-0812">Transmembrane</keyword>
<accession>A0A9X2LA69</accession>
<evidence type="ECO:0000313" key="2">
    <source>
        <dbReference type="EMBL" id="MCQ8185914.1"/>
    </source>
</evidence>
<sequence length="210" mass="22730">MSAAPEQSDVAPLESILEEAVEATDDEKTTVGDIIDAFGAQSLGPMLILFGLLALFPPIGAVPGVPIVLGAVLALYAVQFIVGKERVWVPARLRRISFERAKLEKARERMSPWLSRIDRLFRERMSFATGKLMSRFVGVAALIHAGLMIPLEFVSLVAIPGAALVFFGVALTARDGLMMIIGWTITAAAFYVTVFMVPWGKITEAAAKLL</sequence>
<dbReference type="Pfam" id="PF06055">
    <property type="entry name" value="ExoD"/>
    <property type="match status" value="1"/>
</dbReference>
<feature type="transmembrane region" description="Helical" evidence="1">
    <location>
        <begin position="155"/>
        <end position="173"/>
    </location>
</feature>
<dbReference type="PANTHER" id="PTHR41795">
    <property type="entry name" value="EXOPOLYSACCHARIDE SYNTHESIS PROTEIN"/>
    <property type="match status" value="1"/>
</dbReference>
<gene>
    <name evidence="2" type="ORF">NOG11_10990</name>
</gene>
<evidence type="ECO:0000313" key="3">
    <source>
        <dbReference type="Proteomes" id="UP001142610"/>
    </source>
</evidence>
<dbReference type="RefSeq" id="WP_256619810.1">
    <property type="nucleotide sequence ID" value="NZ_JANIBC010000009.1"/>
</dbReference>
<keyword evidence="1" id="KW-1133">Transmembrane helix</keyword>
<organism evidence="2 3">
    <name type="scientific">Parvularcula maris</name>
    <dbReference type="NCBI Taxonomy" id="2965077"/>
    <lineage>
        <taxon>Bacteria</taxon>
        <taxon>Pseudomonadati</taxon>
        <taxon>Pseudomonadota</taxon>
        <taxon>Alphaproteobacteria</taxon>
        <taxon>Parvularculales</taxon>
        <taxon>Parvularculaceae</taxon>
        <taxon>Parvularcula</taxon>
    </lineage>
</organism>
<dbReference type="Proteomes" id="UP001142610">
    <property type="component" value="Unassembled WGS sequence"/>
</dbReference>
<feature type="transmembrane region" description="Helical" evidence="1">
    <location>
        <begin position="47"/>
        <end position="78"/>
    </location>
</feature>
<name>A0A9X2LA69_9PROT</name>
<protein>
    <submittedName>
        <fullName evidence="2">Exopolysaccharide biosynthesis protein</fullName>
    </submittedName>
</protein>
<dbReference type="EMBL" id="JANIBC010000009">
    <property type="protein sequence ID" value="MCQ8185914.1"/>
    <property type="molecule type" value="Genomic_DNA"/>
</dbReference>
<keyword evidence="1" id="KW-0472">Membrane</keyword>
<proteinExistence type="predicted"/>